<reference evidence="8 9" key="2">
    <citation type="journal article" date="2010" name="Stand. Genomic Sci.">
        <title>Complete genome sequence of Nakamurella multipartita type strain (Y-104).</title>
        <authorList>
            <person name="Tice H."/>
            <person name="Mayilraj S."/>
            <person name="Sims D."/>
            <person name="Lapidus A."/>
            <person name="Nolan M."/>
            <person name="Lucas S."/>
            <person name="Glavina Del Rio T."/>
            <person name="Copeland A."/>
            <person name="Cheng J.F."/>
            <person name="Meincke L."/>
            <person name="Bruce D."/>
            <person name="Goodwin L."/>
            <person name="Pitluck S."/>
            <person name="Ivanova N."/>
            <person name="Mavromatis K."/>
            <person name="Ovchinnikova G."/>
            <person name="Pati A."/>
            <person name="Chen A."/>
            <person name="Palaniappan K."/>
            <person name="Land M."/>
            <person name="Hauser L."/>
            <person name="Chang Y.J."/>
            <person name="Jeffries C.D."/>
            <person name="Detter J.C."/>
            <person name="Brettin T."/>
            <person name="Rohde M."/>
            <person name="Goker M."/>
            <person name="Bristow J."/>
            <person name="Eisen J.A."/>
            <person name="Markowitz V."/>
            <person name="Hugenholtz P."/>
            <person name="Kyrpides N.C."/>
            <person name="Klenk H.P."/>
            <person name="Chen F."/>
        </authorList>
    </citation>
    <scope>NUCLEOTIDE SEQUENCE [LARGE SCALE GENOMIC DNA]</scope>
    <source>
        <strain evidence="9">ATCC 700099 / DSM 44233 / CIP 104796 / JCM 9543 / NBRC 105858 / Y-104</strain>
    </source>
</reference>
<dbReference type="GO" id="GO:0016020">
    <property type="term" value="C:membrane"/>
    <property type="evidence" value="ECO:0007669"/>
    <property type="project" value="UniProtKB-SubCell"/>
</dbReference>
<gene>
    <name evidence="8" type="ordered locus">Namu_0790</name>
</gene>
<protein>
    <submittedName>
        <fullName evidence="8">Major intrinsic protein</fullName>
    </submittedName>
</protein>
<feature type="transmembrane region" description="Helical" evidence="7">
    <location>
        <begin position="117"/>
        <end position="136"/>
    </location>
</feature>
<evidence type="ECO:0000256" key="6">
    <source>
        <dbReference type="RuleBase" id="RU000477"/>
    </source>
</evidence>
<evidence type="ECO:0000256" key="3">
    <source>
        <dbReference type="ARBA" id="ARBA00022692"/>
    </source>
</evidence>
<evidence type="ECO:0000313" key="9">
    <source>
        <dbReference type="Proteomes" id="UP000002218"/>
    </source>
</evidence>
<evidence type="ECO:0000256" key="7">
    <source>
        <dbReference type="SAM" id="Phobius"/>
    </source>
</evidence>
<reference evidence="9" key="1">
    <citation type="submission" date="2009-09" db="EMBL/GenBank/DDBJ databases">
        <title>The complete genome of Nakamurella multipartita DSM 44233.</title>
        <authorList>
            <consortium name="US DOE Joint Genome Institute (JGI-PGF)"/>
            <person name="Lucas S."/>
            <person name="Copeland A."/>
            <person name="Lapidus A."/>
            <person name="Glavina del Rio T."/>
            <person name="Dalin E."/>
            <person name="Tice H."/>
            <person name="Bruce D."/>
            <person name="Goodwin L."/>
            <person name="Pitluck S."/>
            <person name="Kyrpides N."/>
            <person name="Mavromatis K."/>
            <person name="Ivanova N."/>
            <person name="Ovchinnikova G."/>
            <person name="Sims D."/>
            <person name="Meincke L."/>
            <person name="Brettin T."/>
            <person name="Detter J.C."/>
            <person name="Han C."/>
            <person name="Larimer F."/>
            <person name="Land M."/>
            <person name="Hauser L."/>
            <person name="Markowitz V."/>
            <person name="Cheng J.-F."/>
            <person name="Hugenholtz P."/>
            <person name="Woyke T."/>
            <person name="Wu D."/>
            <person name="Klenk H.-P."/>
            <person name="Eisen J.A."/>
        </authorList>
    </citation>
    <scope>NUCLEOTIDE SEQUENCE [LARGE SCALE GENOMIC DNA]</scope>
    <source>
        <strain evidence="9">ATCC 700099 / DSM 44233 / CIP 104796 / JCM 9543 / NBRC 105858 / Y-104</strain>
    </source>
</reference>
<accession>C8X9D4</accession>
<dbReference type="PRINTS" id="PR00783">
    <property type="entry name" value="MINTRINSICP"/>
</dbReference>
<dbReference type="Proteomes" id="UP000002218">
    <property type="component" value="Chromosome"/>
</dbReference>
<dbReference type="InterPro" id="IPR022357">
    <property type="entry name" value="MIP_CS"/>
</dbReference>
<dbReference type="PROSITE" id="PS00221">
    <property type="entry name" value="MIP"/>
    <property type="match status" value="1"/>
</dbReference>
<dbReference type="GO" id="GO:0015267">
    <property type="term" value="F:channel activity"/>
    <property type="evidence" value="ECO:0007669"/>
    <property type="project" value="InterPro"/>
</dbReference>
<dbReference type="PANTHER" id="PTHR45724">
    <property type="entry name" value="AQUAPORIN NIP2-1"/>
    <property type="match status" value="1"/>
</dbReference>
<dbReference type="KEGG" id="nml:Namu_0790"/>
<dbReference type="Pfam" id="PF00230">
    <property type="entry name" value="MIP"/>
    <property type="match status" value="1"/>
</dbReference>
<dbReference type="OrthoDB" id="9807293at2"/>
<keyword evidence="9" id="KW-1185">Reference proteome</keyword>
<keyword evidence="4 7" id="KW-1133">Transmembrane helix</keyword>
<evidence type="ECO:0000256" key="4">
    <source>
        <dbReference type="ARBA" id="ARBA00022989"/>
    </source>
</evidence>
<dbReference type="SUPFAM" id="SSF81338">
    <property type="entry name" value="Aquaporin-like"/>
    <property type="match status" value="1"/>
</dbReference>
<dbReference type="EMBL" id="CP001737">
    <property type="protein sequence ID" value="ACV77202.1"/>
    <property type="molecule type" value="Genomic_DNA"/>
</dbReference>
<feature type="transmembrane region" description="Helical" evidence="7">
    <location>
        <begin position="226"/>
        <end position="247"/>
    </location>
</feature>
<feature type="transmembrane region" description="Helical" evidence="7">
    <location>
        <begin position="39"/>
        <end position="59"/>
    </location>
</feature>
<dbReference type="InParanoid" id="C8X9D4"/>
<dbReference type="InterPro" id="IPR034294">
    <property type="entry name" value="Aquaporin_transptr"/>
</dbReference>
<organism evidence="8 9">
    <name type="scientific">Nakamurella multipartita (strain ATCC 700099 / DSM 44233 / CIP 104796 / JCM 9543 / NBRC 105858 / Y-104)</name>
    <name type="common">Microsphaera multipartita</name>
    <dbReference type="NCBI Taxonomy" id="479431"/>
    <lineage>
        <taxon>Bacteria</taxon>
        <taxon>Bacillati</taxon>
        <taxon>Actinomycetota</taxon>
        <taxon>Actinomycetes</taxon>
        <taxon>Nakamurellales</taxon>
        <taxon>Nakamurellaceae</taxon>
        <taxon>Nakamurella</taxon>
    </lineage>
</organism>
<dbReference type="STRING" id="479431.Namu_0790"/>
<keyword evidence="2 6" id="KW-0813">Transport</keyword>
<evidence type="ECO:0000256" key="1">
    <source>
        <dbReference type="ARBA" id="ARBA00004141"/>
    </source>
</evidence>
<name>C8X9D4_NAKMY</name>
<evidence type="ECO:0000256" key="2">
    <source>
        <dbReference type="ARBA" id="ARBA00022448"/>
    </source>
</evidence>
<proteinExistence type="inferred from homology"/>
<comment type="subcellular location">
    <subcellularLocation>
        <location evidence="1">Membrane</location>
        <topology evidence="1">Multi-pass membrane protein</topology>
    </subcellularLocation>
</comment>
<evidence type="ECO:0000313" key="8">
    <source>
        <dbReference type="EMBL" id="ACV77202.1"/>
    </source>
</evidence>
<dbReference type="HOGENOM" id="CLU_020019_3_2_11"/>
<dbReference type="PANTHER" id="PTHR45724:SF13">
    <property type="entry name" value="AQUAPORIN NIP1-1-RELATED"/>
    <property type="match status" value="1"/>
</dbReference>
<dbReference type="InterPro" id="IPR000425">
    <property type="entry name" value="MIP"/>
</dbReference>
<comment type="similarity">
    <text evidence="6">Belongs to the MIP/aquaporin (TC 1.A.8) family.</text>
</comment>
<evidence type="ECO:0000256" key="5">
    <source>
        <dbReference type="ARBA" id="ARBA00023136"/>
    </source>
</evidence>
<dbReference type="AlphaFoldDB" id="C8X9D4"/>
<feature type="transmembrane region" description="Helical" evidence="7">
    <location>
        <begin position="181"/>
        <end position="200"/>
    </location>
</feature>
<keyword evidence="5 7" id="KW-0472">Membrane</keyword>
<keyword evidence="3 6" id="KW-0812">Transmembrane</keyword>
<dbReference type="eggNOG" id="COG0580">
    <property type="taxonomic scope" value="Bacteria"/>
</dbReference>
<sequence length="273" mass="28071">MATSTPRPSPAQGQLAALEDQFIKMAEDFDDRSQEWRRLFSELLGTFFLVLVAAGGGMMGQAFPDTISRTAAVTAPALMVLGIILFMGKVSGAHLNPAVSIAFALRGDFPWARVPGYIVVQLIGAALAAWFLQAVIGVSAQYGSNYPAAGYSAFLAMVMEAVLTFALVCVILGTASGAQNVGVVGAIGVGGYIALAGLWGSPISGASMNPARTFGPNLVSMDFDSYWVYVAGPLLGAVLAVGVAFVLRGRGGGRSGSAAAQGVLFTEVANPNA</sequence>
<dbReference type="InterPro" id="IPR023271">
    <property type="entry name" value="Aquaporin-like"/>
</dbReference>
<feature type="transmembrane region" description="Helical" evidence="7">
    <location>
        <begin position="148"/>
        <end position="174"/>
    </location>
</feature>
<dbReference type="RefSeq" id="WP_015746118.1">
    <property type="nucleotide sequence ID" value="NC_013235.1"/>
</dbReference>
<feature type="transmembrane region" description="Helical" evidence="7">
    <location>
        <begin position="79"/>
        <end position="105"/>
    </location>
</feature>
<dbReference type="Gene3D" id="1.20.1080.10">
    <property type="entry name" value="Glycerol uptake facilitator protein"/>
    <property type="match status" value="1"/>
</dbReference>